<keyword evidence="2" id="KW-1185">Reference proteome</keyword>
<proteinExistence type="predicted"/>
<name>A0ACB9NAQ9_BAUVA</name>
<evidence type="ECO:0000313" key="2">
    <source>
        <dbReference type="Proteomes" id="UP000828941"/>
    </source>
</evidence>
<reference evidence="1 2" key="1">
    <citation type="journal article" date="2022" name="DNA Res.">
        <title>Chromosomal-level genome assembly of the orchid tree Bauhinia variegata (Leguminosae; Cercidoideae) supports the allotetraploid origin hypothesis of Bauhinia.</title>
        <authorList>
            <person name="Zhong Y."/>
            <person name="Chen Y."/>
            <person name="Zheng D."/>
            <person name="Pang J."/>
            <person name="Liu Y."/>
            <person name="Luo S."/>
            <person name="Meng S."/>
            <person name="Qian L."/>
            <person name="Wei D."/>
            <person name="Dai S."/>
            <person name="Zhou R."/>
        </authorList>
    </citation>
    <scope>NUCLEOTIDE SEQUENCE [LARGE SCALE GENOMIC DNA]</scope>
    <source>
        <strain evidence="1">BV-YZ2020</strain>
    </source>
</reference>
<gene>
    <name evidence="1" type="ORF">L6164_017896</name>
</gene>
<protein>
    <submittedName>
        <fullName evidence="1">Uncharacterized protein</fullName>
    </submittedName>
</protein>
<accession>A0ACB9NAQ9</accession>
<evidence type="ECO:0000313" key="1">
    <source>
        <dbReference type="EMBL" id="KAI4333041.1"/>
    </source>
</evidence>
<organism evidence="1 2">
    <name type="scientific">Bauhinia variegata</name>
    <name type="common">Purple orchid tree</name>
    <name type="synonym">Phanera variegata</name>
    <dbReference type="NCBI Taxonomy" id="167791"/>
    <lineage>
        <taxon>Eukaryota</taxon>
        <taxon>Viridiplantae</taxon>
        <taxon>Streptophyta</taxon>
        <taxon>Embryophyta</taxon>
        <taxon>Tracheophyta</taxon>
        <taxon>Spermatophyta</taxon>
        <taxon>Magnoliopsida</taxon>
        <taxon>eudicotyledons</taxon>
        <taxon>Gunneridae</taxon>
        <taxon>Pentapetalae</taxon>
        <taxon>rosids</taxon>
        <taxon>fabids</taxon>
        <taxon>Fabales</taxon>
        <taxon>Fabaceae</taxon>
        <taxon>Cercidoideae</taxon>
        <taxon>Cercideae</taxon>
        <taxon>Bauhiniinae</taxon>
        <taxon>Bauhinia</taxon>
    </lineage>
</organism>
<dbReference type="EMBL" id="CM039432">
    <property type="protein sequence ID" value="KAI4333041.1"/>
    <property type="molecule type" value="Genomic_DNA"/>
</dbReference>
<comment type="caution">
    <text evidence="1">The sequence shown here is derived from an EMBL/GenBank/DDBJ whole genome shotgun (WGS) entry which is preliminary data.</text>
</comment>
<dbReference type="Proteomes" id="UP000828941">
    <property type="component" value="Chromosome 7"/>
</dbReference>
<sequence length="315" mass="35715">MMGFGLNYPTWFLGILAISGIMQLWHDEQKLVVVAENCQEDIWGFNIECMYYFAKSEPLRDPNDRCCKVIQSANIPCCCRHLSDKLLFPPGKTYADMIDWPKVLHCMNYCGRPLPSGFKCGNFTGPQGAPPNSRYCVFQARQAQMALVSGRTSALNPNAPLFIPAALRQVEDFSPQWWELVKTSTWFRDYWLSQHKEEDFGASANDTSNDDIEDFLQESFDLGIEDEFHDLEHEFEQLVLSSEAQDYASHTVTNDGARPMEGLSKDAKALLKNLTVPTSPKERGLRSPVGTAVLHEKPAQHVNLKCAPRRIHQPR</sequence>